<evidence type="ECO:0000313" key="2">
    <source>
        <dbReference type="EMBL" id="WGI24854.1"/>
    </source>
</evidence>
<feature type="chain" id="PRO_5047509910" evidence="1">
    <location>
        <begin position="23"/>
        <end position="179"/>
    </location>
</feature>
<protein>
    <submittedName>
        <fullName evidence="2">Uncharacterized protein</fullName>
    </submittedName>
</protein>
<name>A0ABY8LK82_9GAMM</name>
<gene>
    <name evidence="2" type="ORF">QEN58_16215</name>
</gene>
<dbReference type="EMBL" id="CP122961">
    <property type="protein sequence ID" value="WGI24854.1"/>
    <property type="molecule type" value="Genomic_DNA"/>
</dbReference>
<evidence type="ECO:0000256" key="1">
    <source>
        <dbReference type="SAM" id="SignalP"/>
    </source>
</evidence>
<reference evidence="2" key="1">
    <citation type="submission" date="2023-04" db="EMBL/GenBank/DDBJ databases">
        <title>Complete genome sequence of Halomonas alkaliantarctica MSP3 isolated from marine sediment, Jeju Island.</title>
        <authorList>
            <person name="Park S.-J."/>
        </authorList>
    </citation>
    <scope>NUCLEOTIDE SEQUENCE</scope>
    <source>
        <strain evidence="2">MSP3</strain>
    </source>
</reference>
<proteinExistence type="predicted"/>
<keyword evidence="3" id="KW-1185">Reference proteome</keyword>
<dbReference type="RefSeq" id="WP_280104630.1">
    <property type="nucleotide sequence ID" value="NZ_CP122961.1"/>
</dbReference>
<evidence type="ECO:0000313" key="3">
    <source>
        <dbReference type="Proteomes" id="UP001179830"/>
    </source>
</evidence>
<feature type="signal peptide" evidence="1">
    <location>
        <begin position="1"/>
        <end position="22"/>
    </location>
</feature>
<accession>A0ABY8LK82</accession>
<sequence>MVKTLKALICFVFLTSFSSTYAGGVEEGDLLESLYGTYEVANTERYRGGLTSREEALKQLDTLVIVRKNEFSFWNGVFYENPIYEIKDYPVLNLEGEVPSATQRFGDFYGYGQERENIRTLSVYSQEPNEPPYIFEVVEGNLWMFLDGWFYTLERVSSDDSVLSFSKNAGPCLSTEIKG</sequence>
<organism evidence="2 3">
    <name type="scientific">Halomonas alkaliantarctica</name>
    <dbReference type="NCBI Taxonomy" id="232346"/>
    <lineage>
        <taxon>Bacteria</taxon>
        <taxon>Pseudomonadati</taxon>
        <taxon>Pseudomonadota</taxon>
        <taxon>Gammaproteobacteria</taxon>
        <taxon>Oceanospirillales</taxon>
        <taxon>Halomonadaceae</taxon>
        <taxon>Halomonas</taxon>
    </lineage>
</organism>
<keyword evidence="1" id="KW-0732">Signal</keyword>
<dbReference type="Proteomes" id="UP001179830">
    <property type="component" value="Chromosome"/>
</dbReference>